<dbReference type="AlphaFoldDB" id="A0AA36CWE1"/>
<gene>
    <name evidence="2" type="ORF">MSPICULIGERA_LOCUS13443</name>
</gene>
<name>A0AA36CWE1_9BILA</name>
<accession>A0AA36CWE1</accession>
<evidence type="ECO:0000256" key="1">
    <source>
        <dbReference type="SAM" id="MobiDB-lite"/>
    </source>
</evidence>
<feature type="non-terminal residue" evidence="2">
    <location>
        <position position="81"/>
    </location>
</feature>
<feature type="region of interest" description="Disordered" evidence="1">
    <location>
        <begin position="1"/>
        <end position="20"/>
    </location>
</feature>
<proteinExistence type="predicted"/>
<dbReference type="EMBL" id="CATQJA010002636">
    <property type="protein sequence ID" value="CAJ0575127.1"/>
    <property type="molecule type" value="Genomic_DNA"/>
</dbReference>
<protein>
    <submittedName>
        <fullName evidence="2">Uncharacterized protein</fullName>
    </submittedName>
</protein>
<organism evidence="2 3">
    <name type="scientific">Mesorhabditis spiculigera</name>
    <dbReference type="NCBI Taxonomy" id="96644"/>
    <lineage>
        <taxon>Eukaryota</taxon>
        <taxon>Metazoa</taxon>
        <taxon>Ecdysozoa</taxon>
        <taxon>Nematoda</taxon>
        <taxon>Chromadorea</taxon>
        <taxon>Rhabditida</taxon>
        <taxon>Rhabditina</taxon>
        <taxon>Rhabditomorpha</taxon>
        <taxon>Rhabditoidea</taxon>
        <taxon>Rhabditidae</taxon>
        <taxon>Mesorhabditinae</taxon>
        <taxon>Mesorhabditis</taxon>
    </lineage>
</organism>
<reference evidence="2" key="1">
    <citation type="submission" date="2023-06" db="EMBL/GenBank/DDBJ databases">
        <authorList>
            <person name="Delattre M."/>
        </authorList>
    </citation>
    <scope>NUCLEOTIDE SEQUENCE</scope>
    <source>
        <strain evidence="2">AF72</strain>
    </source>
</reference>
<evidence type="ECO:0000313" key="3">
    <source>
        <dbReference type="Proteomes" id="UP001177023"/>
    </source>
</evidence>
<sequence length="81" mass="8336">MQPPATTTMSPDSTEAPVETTTAAAAGVCTGCPTRVPAKLPENGDACYGITDNPFPWTYSLCENPNGLWGNTAIGGECVSE</sequence>
<dbReference type="Proteomes" id="UP001177023">
    <property type="component" value="Unassembled WGS sequence"/>
</dbReference>
<comment type="caution">
    <text evidence="2">The sequence shown here is derived from an EMBL/GenBank/DDBJ whole genome shotgun (WGS) entry which is preliminary data.</text>
</comment>
<keyword evidence="3" id="KW-1185">Reference proteome</keyword>
<feature type="compositionally biased region" description="Polar residues" evidence="1">
    <location>
        <begin position="1"/>
        <end position="13"/>
    </location>
</feature>
<evidence type="ECO:0000313" key="2">
    <source>
        <dbReference type="EMBL" id="CAJ0575127.1"/>
    </source>
</evidence>